<dbReference type="EMBL" id="KV878127">
    <property type="protein sequence ID" value="OJI99914.1"/>
    <property type="molecule type" value="Genomic_DNA"/>
</dbReference>
<protein>
    <submittedName>
        <fullName evidence="2">Uncharacterized protein</fullName>
    </submittedName>
</protein>
<feature type="transmembrane region" description="Helical" evidence="1">
    <location>
        <begin position="85"/>
        <end position="113"/>
    </location>
</feature>
<dbReference type="AlphaFoldDB" id="A0A1L9PEP9"/>
<evidence type="ECO:0000313" key="2">
    <source>
        <dbReference type="EMBL" id="OJI99914.1"/>
    </source>
</evidence>
<dbReference type="RefSeq" id="XP_040665677.1">
    <property type="nucleotide sequence ID" value="XM_040814758.1"/>
</dbReference>
<accession>A0A1L9PEP9</accession>
<keyword evidence="3" id="KW-1185">Reference proteome</keyword>
<dbReference type="VEuPathDB" id="FungiDB:ASPVEDRAFT_531819"/>
<evidence type="ECO:0000256" key="1">
    <source>
        <dbReference type="SAM" id="Phobius"/>
    </source>
</evidence>
<proteinExistence type="predicted"/>
<dbReference type="Proteomes" id="UP000184073">
    <property type="component" value="Unassembled WGS sequence"/>
</dbReference>
<keyword evidence="1" id="KW-0812">Transmembrane</keyword>
<organism evidence="2 3">
    <name type="scientific">Aspergillus versicolor CBS 583.65</name>
    <dbReference type="NCBI Taxonomy" id="1036611"/>
    <lineage>
        <taxon>Eukaryota</taxon>
        <taxon>Fungi</taxon>
        <taxon>Dikarya</taxon>
        <taxon>Ascomycota</taxon>
        <taxon>Pezizomycotina</taxon>
        <taxon>Eurotiomycetes</taxon>
        <taxon>Eurotiomycetidae</taxon>
        <taxon>Eurotiales</taxon>
        <taxon>Aspergillaceae</taxon>
        <taxon>Aspergillus</taxon>
        <taxon>Aspergillus subgen. Nidulantes</taxon>
    </lineage>
</organism>
<feature type="transmembrane region" description="Helical" evidence="1">
    <location>
        <begin position="53"/>
        <end position="79"/>
    </location>
</feature>
<keyword evidence="1" id="KW-0472">Membrane</keyword>
<dbReference type="GeneID" id="63730269"/>
<name>A0A1L9PEP9_ASPVE</name>
<evidence type="ECO:0000313" key="3">
    <source>
        <dbReference type="Proteomes" id="UP000184073"/>
    </source>
</evidence>
<sequence length="114" mass="13263">MLMLMLMRDGCHASVGRSIVRIEIEKRPARSRLYCTSLLQADAGRGAGRSARFWTFGGCSVIRYLLFFCSFIYLFYFYFYCYSRFLLLPCFLTFFFLFFIVESLSMNIAVIGLG</sequence>
<reference evidence="3" key="1">
    <citation type="journal article" date="2017" name="Genome Biol.">
        <title>Comparative genomics reveals high biological diversity and specific adaptations in the industrially and medically important fungal genus Aspergillus.</title>
        <authorList>
            <person name="de Vries R.P."/>
            <person name="Riley R."/>
            <person name="Wiebenga A."/>
            <person name="Aguilar-Osorio G."/>
            <person name="Amillis S."/>
            <person name="Uchima C.A."/>
            <person name="Anderluh G."/>
            <person name="Asadollahi M."/>
            <person name="Askin M."/>
            <person name="Barry K."/>
            <person name="Battaglia E."/>
            <person name="Bayram O."/>
            <person name="Benocci T."/>
            <person name="Braus-Stromeyer S.A."/>
            <person name="Caldana C."/>
            <person name="Canovas D."/>
            <person name="Cerqueira G.C."/>
            <person name="Chen F."/>
            <person name="Chen W."/>
            <person name="Choi C."/>
            <person name="Clum A."/>
            <person name="Dos Santos R.A."/>
            <person name="Damasio A.R."/>
            <person name="Diallinas G."/>
            <person name="Emri T."/>
            <person name="Fekete E."/>
            <person name="Flipphi M."/>
            <person name="Freyberg S."/>
            <person name="Gallo A."/>
            <person name="Gournas C."/>
            <person name="Habgood R."/>
            <person name="Hainaut M."/>
            <person name="Harispe M.L."/>
            <person name="Henrissat B."/>
            <person name="Hilden K.S."/>
            <person name="Hope R."/>
            <person name="Hossain A."/>
            <person name="Karabika E."/>
            <person name="Karaffa L."/>
            <person name="Karanyi Z."/>
            <person name="Krasevec N."/>
            <person name="Kuo A."/>
            <person name="Kusch H."/>
            <person name="LaButti K."/>
            <person name="Lagendijk E.L."/>
            <person name="Lapidus A."/>
            <person name="Levasseur A."/>
            <person name="Lindquist E."/>
            <person name="Lipzen A."/>
            <person name="Logrieco A.F."/>
            <person name="MacCabe A."/>
            <person name="Maekelae M.R."/>
            <person name="Malavazi I."/>
            <person name="Melin P."/>
            <person name="Meyer V."/>
            <person name="Mielnichuk N."/>
            <person name="Miskei M."/>
            <person name="Molnar A.P."/>
            <person name="Mule G."/>
            <person name="Ngan C.Y."/>
            <person name="Orejas M."/>
            <person name="Orosz E."/>
            <person name="Ouedraogo J.P."/>
            <person name="Overkamp K.M."/>
            <person name="Park H.-S."/>
            <person name="Perrone G."/>
            <person name="Piumi F."/>
            <person name="Punt P.J."/>
            <person name="Ram A.F."/>
            <person name="Ramon A."/>
            <person name="Rauscher S."/>
            <person name="Record E."/>
            <person name="Riano-Pachon D.M."/>
            <person name="Robert V."/>
            <person name="Roehrig J."/>
            <person name="Ruller R."/>
            <person name="Salamov A."/>
            <person name="Salih N.S."/>
            <person name="Samson R.A."/>
            <person name="Sandor E."/>
            <person name="Sanguinetti M."/>
            <person name="Schuetze T."/>
            <person name="Sepcic K."/>
            <person name="Shelest E."/>
            <person name="Sherlock G."/>
            <person name="Sophianopoulou V."/>
            <person name="Squina F.M."/>
            <person name="Sun H."/>
            <person name="Susca A."/>
            <person name="Todd R.B."/>
            <person name="Tsang A."/>
            <person name="Unkles S.E."/>
            <person name="van de Wiele N."/>
            <person name="van Rossen-Uffink D."/>
            <person name="Oliveira J.V."/>
            <person name="Vesth T.C."/>
            <person name="Visser J."/>
            <person name="Yu J.-H."/>
            <person name="Zhou M."/>
            <person name="Andersen M.R."/>
            <person name="Archer D.B."/>
            <person name="Baker S.E."/>
            <person name="Benoit I."/>
            <person name="Brakhage A.A."/>
            <person name="Braus G.H."/>
            <person name="Fischer R."/>
            <person name="Frisvad J.C."/>
            <person name="Goldman G.H."/>
            <person name="Houbraken J."/>
            <person name="Oakley B."/>
            <person name="Pocsi I."/>
            <person name="Scazzocchio C."/>
            <person name="Seiboth B."/>
            <person name="vanKuyk P.A."/>
            <person name="Wortman J."/>
            <person name="Dyer P.S."/>
            <person name="Grigoriev I.V."/>
        </authorList>
    </citation>
    <scope>NUCLEOTIDE SEQUENCE [LARGE SCALE GENOMIC DNA]</scope>
    <source>
        <strain evidence="3">CBS 583.65</strain>
    </source>
</reference>
<keyword evidence="1" id="KW-1133">Transmembrane helix</keyword>
<gene>
    <name evidence="2" type="ORF">ASPVEDRAFT_531819</name>
</gene>